<comment type="caution">
    <text evidence="1">The sequence shown here is derived from an EMBL/GenBank/DDBJ whole genome shotgun (WGS) entry which is preliminary data.</text>
</comment>
<accession>A0ABP8NK37</accession>
<organism evidence="1 2">
    <name type="scientific">Novipirellula rosea</name>
    <dbReference type="NCBI Taxonomy" id="1031540"/>
    <lineage>
        <taxon>Bacteria</taxon>
        <taxon>Pseudomonadati</taxon>
        <taxon>Planctomycetota</taxon>
        <taxon>Planctomycetia</taxon>
        <taxon>Pirellulales</taxon>
        <taxon>Pirellulaceae</taxon>
        <taxon>Novipirellula</taxon>
    </lineage>
</organism>
<proteinExistence type="predicted"/>
<sequence length="131" mass="14394">MSPVQLVLHQAMHSARMEVDKNDGFAPFAMAANGDQVRVMATAGIEITDLNHGIEVYRQCLAEDPADAVIFCIDVTVPLPDTDARAPAIFFILENEQTCVSGQQIYYRDGAGQMLFCEIEAEECASTFFKS</sequence>
<evidence type="ECO:0000313" key="2">
    <source>
        <dbReference type="Proteomes" id="UP001500840"/>
    </source>
</evidence>
<keyword evidence="2" id="KW-1185">Reference proteome</keyword>
<dbReference type="Proteomes" id="UP001500840">
    <property type="component" value="Unassembled WGS sequence"/>
</dbReference>
<dbReference type="EMBL" id="BAABGA010000098">
    <property type="protein sequence ID" value="GAA4468389.1"/>
    <property type="molecule type" value="Genomic_DNA"/>
</dbReference>
<evidence type="ECO:0000313" key="1">
    <source>
        <dbReference type="EMBL" id="GAA4468389.1"/>
    </source>
</evidence>
<name>A0ABP8NK37_9BACT</name>
<protein>
    <submittedName>
        <fullName evidence="1">Uncharacterized protein</fullName>
    </submittedName>
</protein>
<reference evidence="2" key="1">
    <citation type="journal article" date="2019" name="Int. J. Syst. Evol. Microbiol.">
        <title>The Global Catalogue of Microorganisms (GCM) 10K type strain sequencing project: providing services to taxonomists for standard genome sequencing and annotation.</title>
        <authorList>
            <consortium name="The Broad Institute Genomics Platform"/>
            <consortium name="The Broad Institute Genome Sequencing Center for Infectious Disease"/>
            <person name="Wu L."/>
            <person name="Ma J."/>
        </authorList>
    </citation>
    <scope>NUCLEOTIDE SEQUENCE [LARGE SCALE GENOMIC DNA]</scope>
    <source>
        <strain evidence="2">JCM 17759</strain>
    </source>
</reference>
<gene>
    <name evidence="1" type="ORF">GCM10023156_59330</name>
</gene>